<feature type="domain" description="FHA" evidence="1">
    <location>
        <begin position="19"/>
        <end position="67"/>
    </location>
</feature>
<gene>
    <name evidence="3" type="ORF">VSP9026_02921</name>
    <name evidence="2" type="ORF">Vspart_01163</name>
</gene>
<dbReference type="PANTHER" id="PTHR23308">
    <property type="entry name" value="NUCLEAR INHIBITOR OF PROTEIN PHOSPHATASE-1"/>
    <property type="match status" value="1"/>
</dbReference>
<dbReference type="InterPro" id="IPR000253">
    <property type="entry name" value="FHA_dom"/>
</dbReference>
<evidence type="ECO:0000259" key="1">
    <source>
        <dbReference type="PROSITE" id="PS50006"/>
    </source>
</evidence>
<evidence type="ECO:0000313" key="5">
    <source>
        <dbReference type="Proteomes" id="UP000515264"/>
    </source>
</evidence>
<dbReference type="SMART" id="SM00240">
    <property type="entry name" value="FHA"/>
    <property type="match status" value="1"/>
</dbReference>
<dbReference type="RefSeq" id="WP_074373694.1">
    <property type="nucleotide sequence ID" value="NZ_AP024907.1"/>
</dbReference>
<accession>A0A1N6M743</accession>
<reference evidence="3 4" key="1">
    <citation type="submission" date="2016-12" db="EMBL/GenBank/DDBJ databases">
        <authorList>
            <person name="Song W.-J."/>
            <person name="Kurnit D.M."/>
        </authorList>
    </citation>
    <scope>NUCLEOTIDE SEQUENCE [LARGE SCALE GENOMIC DNA]</scope>
    <source>
        <strain evidence="3 4">CECT 9026</strain>
    </source>
</reference>
<name>A0A1N6M743_9VIBR</name>
<dbReference type="OrthoDB" id="273564at2"/>
<dbReference type="SUPFAM" id="SSF49879">
    <property type="entry name" value="SMAD/FHA domain"/>
    <property type="match status" value="1"/>
</dbReference>
<keyword evidence="5" id="KW-1185">Reference proteome</keyword>
<dbReference type="Pfam" id="PF00498">
    <property type="entry name" value="FHA"/>
    <property type="match status" value="1"/>
</dbReference>
<dbReference type="AlphaFoldDB" id="A0A1N6M743"/>
<evidence type="ECO:0000313" key="4">
    <source>
        <dbReference type="Proteomes" id="UP000184774"/>
    </source>
</evidence>
<dbReference type="Gene3D" id="2.60.200.20">
    <property type="match status" value="1"/>
</dbReference>
<reference evidence="2" key="2">
    <citation type="submission" date="2019-11" db="EMBL/GenBank/DDBJ databases">
        <authorList>
            <person name="January G."/>
            <person name="Bunk B."/>
        </authorList>
    </citation>
    <scope>NUCLEOTIDE SEQUENCE</scope>
    <source>
        <strain evidence="2">3.6</strain>
    </source>
</reference>
<dbReference type="Proteomes" id="UP000515264">
    <property type="component" value="Chromosome 1"/>
</dbReference>
<proteinExistence type="predicted"/>
<dbReference type="CDD" id="cd00060">
    <property type="entry name" value="FHA"/>
    <property type="match status" value="1"/>
</dbReference>
<dbReference type="Proteomes" id="UP000184774">
    <property type="component" value="Unassembled WGS sequence"/>
</dbReference>
<reference evidence="2 5" key="3">
    <citation type="journal article" date="2020" name="J. Nat. Prod.">
        <title>Genomics-Metabolomics Profiling Disclosed Marine Vibrio spartinae 3.6 as a Producer of a New Branched Side Chain Prodigiosin.</title>
        <authorList>
            <person name="Vitale G.A."/>
            <person name="Sciarretta M."/>
            <person name="Palma Esposito F."/>
            <person name="January G.G."/>
            <person name="Giaccio M."/>
            <person name="Bunk B."/>
            <person name="Sproer C."/>
            <person name="Bajerski F."/>
            <person name="Power D."/>
            <person name="Festa C."/>
            <person name="Monti M.C."/>
            <person name="D'Auria M.V."/>
            <person name="de Pascale D."/>
        </authorList>
    </citation>
    <scope>NUCLEOTIDE SEQUENCE [LARGE SCALE GENOMIC DNA]</scope>
    <source>
        <strain evidence="2 5">3.6</strain>
    </source>
</reference>
<dbReference type="InterPro" id="IPR008984">
    <property type="entry name" value="SMAD_FHA_dom_sf"/>
</dbReference>
<evidence type="ECO:0000313" key="2">
    <source>
        <dbReference type="EMBL" id="QMV13916.1"/>
    </source>
</evidence>
<organism evidence="3 4">
    <name type="scientific">Vibrio spartinae</name>
    <dbReference type="NCBI Taxonomy" id="1918945"/>
    <lineage>
        <taxon>Bacteria</taxon>
        <taxon>Pseudomonadati</taxon>
        <taxon>Pseudomonadota</taxon>
        <taxon>Gammaproteobacteria</taxon>
        <taxon>Vibrionales</taxon>
        <taxon>Vibrionaceae</taxon>
        <taxon>Vibrio</taxon>
    </lineage>
</organism>
<protein>
    <submittedName>
        <fullName evidence="3">FHA domain protein</fullName>
    </submittedName>
</protein>
<dbReference type="InterPro" id="IPR050923">
    <property type="entry name" value="Cell_Proc_Reg/RNA_Proc"/>
</dbReference>
<dbReference type="PROSITE" id="PS50006">
    <property type="entry name" value="FHA_DOMAIN"/>
    <property type="match status" value="1"/>
</dbReference>
<sequence length="327" mass="38364">MAYLSNIRLEHPIYLKAFHQIGRLSSAVDTTINLPDVSRIHAIIEFKKHWYIRDLSKNGVRVNGERLETHCPYQLKRGDQIWFSSAQKEPFVIASLEPPKDILLPAYHDNNESHHLEPIYLKRYHFLPDDTSPELVVIYDQENQEWQCEHLTSSQCYVLKDGEQLEFSNKAWRLFKGAHSEEQETEYLDAQPDSNFRYIFNISQDEELTELTIKDSQRCIDCQTRSHHYLTALLARYKAEDLRQNIPEPSQGWRSVDQLTKDMGISETHINIQIHRARKQLAELQETMGVMVPNIIERKRGRIRLAATNYQVIKGNQLEIDSSHWLN</sequence>
<dbReference type="EMBL" id="FSSB01000018">
    <property type="protein sequence ID" value="SIO95180.1"/>
    <property type="molecule type" value="Genomic_DNA"/>
</dbReference>
<evidence type="ECO:0000313" key="3">
    <source>
        <dbReference type="EMBL" id="SIO95180.1"/>
    </source>
</evidence>
<dbReference type="EMBL" id="CP046268">
    <property type="protein sequence ID" value="QMV13916.1"/>
    <property type="molecule type" value="Genomic_DNA"/>
</dbReference>